<accession>A0ABS8TG76</accession>
<feature type="non-terminal residue" evidence="3">
    <location>
        <position position="1"/>
    </location>
</feature>
<feature type="region of interest" description="Disordered" evidence="2">
    <location>
        <begin position="136"/>
        <end position="162"/>
    </location>
</feature>
<gene>
    <name evidence="3" type="ORF">HAX54_009795</name>
</gene>
<organism evidence="3 4">
    <name type="scientific">Datura stramonium</name>
    <name type="common">Jimsonweed</name>
    <name type="synonym">Common thornapple</name>
    <dbReference type="NCBI Taxonomy" id="4076"/>
    <lineage>
        <taxon>Eukaryota</taxon>
        <taxon>Viridiplantae</taxon>
        <taxon>Streptophyta</taxon>
        <taxon>Embryophyta</taxon>
        <taxon>Tracheophyta</taxon>
        <taxon>Spermatophyta</taxon>
        <taxon>Magnoliopsida</taxon>
        <taxon>eudicotyledons</taxon>
        <taxon>Gunneridae</taxon>
        <taxon>Pentapetalae</taxon>
        <taxon>asterids</taxon>
        <taxon>lamiids</taxon>
        <taxon>Solanales</taxon>
        <taxon>Solanaceae</taxon>
        <taxon>Solanoideae</taxon>
        <taxon>Datureae</taxon>
        <taxon>Datura</taxon>
    </lineage>
</organism>
<comment type="caution">
    <text evidence="3">The sequence shown here is derived from an EMBL/GenBank/DDBJ whole genome shotgun (WGS) entry which is preliminary data.</text>
</comment>
<protein>
    <submittedName>
        <fullName evidence="3">Uncharacterized protein</fullName>
    </submittedName>
</protein>
<evidence type="ECO:0000313" key="3">
    <source>
        <dbReference type="EMBL" id="MCD7470143.1"/>
    </source>
</evidence>
<keyword evidence="1" id="KW-0175">Coiled coil</keyword>
<evidence type="ECO:0000313" key="4">
    <source>
        <dbReference type="Proteomes" id="UP000823775"/>
    </source>
</evidence>
<dbReference type="EMBL" id="JACEIK010001530">
    <property type="protein sequence ID" value="MCD7470143.1"/>
    <property type="molecule type" value="Genomic_DNA"/>
</dbReference>
<keyword evidence="4" id="KW-1185">Reference proteome</keyword>
<proteinExistence type="predicted"/>
<feature type="coiled-coil region" evidence="1">
    <location>
        <begin position="25"/>
        <end position="59"/>
    </location>
</feature>
<dbReference type="Proteomes" id="UP000823775">
    <property type="component" value="Unassembled WGS sequence"/>
</dbReference>
<reference evidence="3 4" key="1">
    <citation type="journal article" date="2021" name="BMC Genomics">
        <title>Datura genome reveals duplications of psychoactive alkaloid biosynthetic genes and high mutation rate following tissue culture.</title>
        <authorList>
            <person name="Rajewski A."/>
            <person name="Carter-House D."/>
            <person name="Stajich J."/>
            <person name="Litt A."/>
        </authorList>
    </citation>
    <scope>NUCLEOTIDE SEQUENCE [LARGE SCALE GENOMIC DNA]</scope>
    <source>
        <strain evidence="3">AR-01</strain>
    </source>
</reference>
<feature type="compositionally biased region" description="Polar residues" evidence="2">
    <location>
        <begin position="152"/>
        <end position="162"/>
    </location>
</feature>
<name>A0ABS8TG76_DATST</name>
<sequence length="200" mass="22365">EQLAEIEVRIKYAELEVVKNYQSTVLTLNADLECARAKIEQQQAELAEEKANSDHIESTVKGQLQPATTRVTQIAELAASRQQQLQGYEQKKEKVAGLLAFWLVARITPGLKVKQQWLTKTHRAWVCGLPPSMFPADNSDNPPNLRPLSHAKFSTSADPSPQHAQGYTPFHLYLGTSTVCAPTPQHRMNSLLYPQLLQPL</sequence>
<evidence type="ECO:0000256" key="2">
    <source>
        <dbReference type="SAM" id="MobiDB-lite"/>
    </source>
</evidence>
<evidence type="ECO:0000256" key="1">
    <source>
        <dbReference type="SAM" id="Coils"/>
    </source>
</evidence>